<dbReference type="EMBL" id="SNZP01000002">
    <property type="protein sequence ID" value="TDR81997.1"/>
    <property type="molecule type" value="Genomic_DNA"/>
</dbReference>
<organism evidence="1 2">
    <name type="scientific">Paludibacterium purpuratum</name>
    <dbReference type="NCBI Taxonomy" id="1144873"/>
    <lineage>
        <taxon>Bacteria</taxon>
        <taxon>Pseudomonadati</taxon>
        <taxon>Pseudomonadota</taxon>
        <taxon>Betaproteobacteria</taxon>
        <taxon>Neisseriales</taxon>
        <taxon>Chromobacteriaceae</taxon>
        <taxon>Paludibacterium</taxon>
    </lineage>
</organism>
<gene>
    <name evidence="1" type="ORF">DFP86_102109</name>
</gene>
<reference evidence="1 2" key="1">
    <citation type="submission" date="2019-03" db="EMBL/GenBank/DDBJ databases">
        <title>Genomic Encyclopedia of Type Strains, Phase III (KMG-III): the genomes of soil and plant-associated and newly described type strains.</title>
        <authorList>
            <person name="Whitman W."/>
        </authorList>
    </citation>
    <scope>NUCLEOTIDE SEQUENCE [LARGE SCALE GENOMIC DNA]</scope>
    <source>
        <strain evidence="1 2">CECT 8976</strain>
    </source>
</reference>
<proteinExistence type="predicted"/>
<name>A0A4R7BEA6_9NEIS</name>
<keyword evidence="2" id="KW-1185">Reference proteome</keyword>
<dbReference type="RefSeq" id="WP_133678432.1">
    <property type="nucleotide sequence ID" value="NZ_SNZP01000002.1"/>
</dbReference>
<dbReference type="Proteomes" id="UP000295611">
    <property type="component" value="Unassembled WGS sequence"/>
</dbReference>
<evidence type="ECO:0000313" key="1">
    <source>
        <dbReference type="EMBL" id="TDR81997.1"/>
    </source>
</evidence>
<dbReference type="OrthoDB" id="8967327at2"/>
<comment type="caution">
    <text evidence="1">The sequence shown here is derived from an EMBL/GenBank/DDBJ whole genome shotgun (WGS) entry which is preliminary data.</text>
</comment>
<evidence type="ECO:0000313" key="2">
    <source>
        <dbReference type="Proteomes" id="UP000295611"/>
    </source>
</evidence>
<sequence>MNIASQVANVGSDGGMAQAVQVNVLNKAKNADAAAVLPLLNSAVQESQQIQATASNPAHLGQNVDVRA</sequence>
<dbReference type="AlphaFoldDB" id="A0A4R7BEA6"/>
<protein>
    <submittedName>
        <fullName evidence="1">Uncharacterized protein</fullName>
    </submittedName>
</protein>
<accession>A0A4R7BEA6</accession>